<comment type="caution">
    <text evidence="4">The sequence shown here is derived from an EMBL/GenBank/DDBJ whole genome shotgun (WGS) entry which is preliminary data.</text>
</comment>
<dbReference type="Proteomes" id="UP000023152">
    <property type="component" value="Unassembled WGS sequence"/>
</dbReference>
<keyword evidence="2" id="KW-0342">GTP-binding</keyword>
<dbReference type="Pfam" id="PF00071">
    <property type="entry name" value="Ras"/>
    <property type="match status" value="1"/>
</dbReference>
<dbReference type="OMA" id="RESFDEC"/>
<evidence type="ECO:0000313" key="4">
    <source>
        <dbReference type="EMBL" id="ETO19833.1"/>
    </source>
</evidence>
<protein>
    <recommendedName>
        <fullName evidence="6">Small monomeric GTPase</fullName>
    </recommendedName>
</protein>
<dbReference type="SMART" id="SM00173">
    <property type="entry name" value="RAS"/>
    <property type="match status" value="1"/>
</dbReference>
<dbReference type="NCBIfam" id="TIGR00231">
    <property type="entry name" value="small_GTP"/>
    <property type="match status" value="1"/>
</dbReference>
<dbReference type="Gene3D" id="3.40.50.300">
    <property type="entry name" value="P-loop containing nucleotide triphosphate hydrolases"/>
    <property type="match status" value="1"/>
</dbReference>
<keyword evidence="5" id="KW-1185">Reference proteome</keyword>
<dbReference type="GO" id="GO:0007165">
    <property type="term" value="P:signal transduction"/>
    <property type="evidence" value="ECO:0007669"/>
    <property type="project" value="InterPro"/>
</dbReference>
<evidence type="ECO:0000313" key="5">
    <source>
        <dbReference type="Proteomes" id="UP000023152"/>
    </source>
</evidence>
<dbReference type="InterPro" id="IPR020849">
    <property type="entry name" value="Small_GTPase_Ras-type"/>
</dbReference>
<organism evidence="4 5">
    <name type="scientific">Reticulomyxa filosa</name>
    <dbReference type="NCBI Taxonomy" id="46433"/>
    <lineage>
        <taxon>Eukaryota</taxon>
        <taxon>Sar</taxon>
        <taxon>Rhizaria</taxon>
        <taxon>Retaria</taxon>
        <taxon>Foraminifera</taxon>
        <taxon>Monothalamids</taxon>
        <taxon>Reticulomyxidae</taxon>
        <taxon>Reticulomyxa</taxon>
    </lineage>
</organism>
<dbReference type="SMART" id="SM00174">
    <property type="entry name" value="RHO"/>
    <property type="match status" value="1"/>
</dbReference>
<dbReference type="SUPFAM" id="SSF52540">
    <property type="entry name" value="P-loop containing nucleoside triphosphate hydrolases"/>
    <property type="match status" value="1"/>
</dbReference>
<dbReference type="GO" id="GO:0005525">
    <property type="term" value="F:GTP binding"/>
    <property type="evidence" value="ECO:0007669"/>
    <property type="project" value="UniProtKB-KW"/>
</dbReference>
<dbReference type="PRINTS" id="PR00449">
    <property type="entry name" value="RASTRNSFRMNG"/>
</dbReference>
<accession>X6N1Q7</accession>
<dbReference type="AlphaFoldDB" id="X6N1Q7"/>
<evidence type="ECO:0008006" key="6">
    <source>
        <dbReference type="Google" id="ProtNLM"/>
    </source>
</evidence>
<gene>
    <name evidence="4" type="ORF">RFI_17396</name>
</gene>
<dbReference type="PROSITE" id="PS51421">
    <property type="entry name" value="RAS"/>
    <property type="match status" value="1"/>
</dbReference>
<dbReference type="EMBL" id="ASPP01013239">
    <property type="protein sequence ID" value="ETO19833.1"/>
    <property type="molecule type" value="Genomic_DNA"/>
</dbReference>
<dbReference type="GO" id="GO:0003924">
    <property type="term" value="F:GTPase activity"/>
    <property type="evidence" value="ECO:0007669"/>
    <property type="project" value="InterPro"/>
</dbReference>
<dbReference type="SMART" id="SM00175">
    <property type="entry name" value="RAB"/>
    <property type="match status" value="1"/>
</dbReference>
<dbReference type="PANTHER" id="PTHR24070">
    <property type="entry name" value="RAS, DI-RAS, AND RHEB FAMILY MEMBERS OF SMALL GTPASE SUPERFAMILY"/>
    <property type="match status" value="1"/>
</dbReference>
<evidence type="ECO:0000256" key="3">
    <source>
        <dbReference type="SAM" id="MobiDB-lite"/>
    </source>
</evidence>
<name>X6N1Q7_RETFI</name>
<proteinExistence type="predicted"/>
<dbReference type="GO" id="GO:0016020">
    <property type="term" value="C:membrane"/>
    <property type="evidence" value="ECO:0007669"/>
    <property type="project" value="InterPro"/>
</dbReference>
<sequence>MAEVLEYKIVVLGSANVGKSALTVRMASGNFVDDYDPTIEDTYRKLISVDNTPVTVDLLDTAGVDEFSAMREQWMRDGKGFLLVYSITSKTSFEEMQTLYEKLCRAKDTEKIPMLSGSKKKKSNKVSLCDKRSEIGSQDQSV</sequence>
<dbReference type="InterPro" id="IPR027417">
    <property type="entry name" value="P-loop_NTPase"/>
</dbReference>
<dbReference type="InterPro" id="IPR005225">
    <property type="entry name" value="Small_GTP-bd"/>
</dbReference>
<evidence type="ECO:0000256" key="2">
    <source>
        <dbReference type="ARBA" id="ARBA00023134"/>
    </source>
</evidence>
<keyword evidence="1" id="KW-0547">Nucleotide-binding</keyword>
<dbReference type="InterPro" id="IPR001806">
    <property type="entry name" value="Small_GTPase"/>
</dbReference>
<reference evidence="4 5" key="1">
    <citation type="journal article" date="2013" name="Curr. Biol.">
        <title>The Genome of the Foraminiferan Reticulomyxa filosa.</title>
        <authorList>
            <person name="Glockner G."/>
            <person name="Hulsmann N."/>
            <person name="Schleicher M."/>
            <person name="Noegel A.A."/>
            <person name="Eichinger L."/>
            <person name="Gallinger C."/>
            <person name="Pawlowski J."/>
            <person name="Sierra R."/>
            <person name="Euteneuer U."/>
            <person name="Pillet L."/>
            <person name="Moustafa A."/>
            <person name="Platzer M."/>
            <person name="Groth M."/>
            <person name="Szafranski K."/>
            <person name="Schliwa M."/>
        </authorList>
    </citation>
    <scope>NUCLEOTIDE SEQUENCE [LARGE SCALE GENOMIC DNA]</scope>
</reference>
<dbReference type="PROSITE" id="PS51419">
    <property type="entry name" value="RAB"/>
    <property type="match status" value="1"/>
</dbReference>
<feature type="region of interest" description="Disordered" evidence="3">
    <location>
        <begin position="114"/>
        <end position="142"/>
    </location>
</feature>
<dbReference type="OrthoDB" id="5976022at2759"/>
<evidence type="ECO:0000256" key="1">
    <source>
        <dbReference type="ARBA" id="ARBA00022741"/>
    </source>
</evidence>